<dbReference type="InterPro" id="IPR004358">
    <property type="entry name" value="Sig_transdc_His_kin-like_C"/>
</dbReference>
<keyword evidence="12" id="KW-1185">Reference proteome</keyword>
<dbReference type="CDD" id="cd00082">
    <property type="entry name" value="HisKA"/>
    <property type="match status" value="1"/>
</dbReference>
<evidence type="ECO:0000256" key="7">
    <source>
        <dbReference type="ARBA" id="ARBA00023012"/>
    </source>
</evidence>
<dbReference type="PANTHER" id="PTHR45453:SF1">
    <property type="entry name" value="PHOSPHATE REGULON SENSOR PROTEIN PHOR"/>
    <property type="match status" value="1"/>
</dbReference>
<keyword evidence="4" id="KW-0597">Phosphoprotein</keyword>
<gene>
    <name evidence="11" type="ORF">GCM10009627_19130</name>
</gene>
<dbReference type="GO" id="GO:0005524">
    <property type="term" value="F:ATP binding"/>
    <property type="evidence" value="ECO:0007669"/>
    <property type="project" value="UniProtKB-KW"/>
</dbReference>
<dbReference type="SUPFAM" id="SSF55874">
    <property type="entry name" value="ATPase domain of HSP90 chaperone/DNA topoisomerase II/histidine kinase"/>
    <property type="match status" value="1"/>
</dbReference>
<proteinExistence type="predicted"/>
<dbReference type="Gene3D" id="3.30.565.10">
    <property type="entry name" value="Histidine kinase-like ATPase, C-terminal domain"/>
    <property type="match status" value="1"/>
</dbReference>
<dbReference type="PANTHER" id="PTHR45453">
    <property type="entry name" value="PHOSPHATE REGULON SENSOR PROTEIN PHOR"/>
    <property type="match status" value="1"/>
</dbReference>
<dbReference type="EC" id="2.7.13.3" evidence="3"/>
<evidence type="ECO:0000313" key="11">
    <source>
        <dbReference type="EMBL" id="GAA1493567.1"/>
    </source>
</evidence>
<keyword evidence="9" id="KW-0812">Transmembrane</keyword>
<sequence>MNGVRTACDHSYTGGMDNAWLVPLSMLLGGVFGAGVVVLIITAERTARAADVAERSLPDGVAAVIATMHNPAVVVDPSNTVVAASPQALAVGLVVRRKLVHDELAALVDRVRRSGEMGSEDLELPRGGRNEVIGYLSFRAAQLGNRYVLVTADDLTESRRIDEVRRDFVANISHELKTPIGAIGLLSETLVIAADDPAHVRKFAAQLVTESERLGALTKDIIELSRLQSVDALDATEETSIDKVVQAAIDGNEVVARARGIELIRAKKSKRRVIGDPGLLQVAVSNLIANAVKYSPDNTRVGVGVRAVKGFVEIAVTDQGVGIPEADLDRVFERFYRVDPARSRATGGTGLGLAIVKHIISNHGGDVRVWSQPGKGSTFTIRIPEADPELTAALEEQMEEQPS</sequence>
<dbReference type="InterPro" id="IPR005467">
    <property type="entry name" value="His_kinase_dom"/>
</dbReference>
<dbReference type="InterPro" id="IPR003594">
    <property type="entry name" value="HATPase_dom"/>
</dbReference>
<accession>A0ABP4K4A8</accession>
<comment type="caution">
    <text evidence="11">The sequence shown here is derived from an EMBL/GenBank/DDBJ whole genome shotgun (WGS) entry which is preliminary data.</text>
</comment>
<comment type="subcellular location">
    <subcellularLocation>
        <location evidence="2">Cell membrane</location>
    </subcellularLocation>
</comment>
<dbReference type="Gene3D" id="1.10.287.130">
    <property type="match status" value="1"/>
</dbReference>
<keyword evidence="7" id="KW-0902">Two-component regulatory system</keyword>
<dbReference type="PROSITE" id="PS50109">
    <property type="entry name" value="HIS_KIN"/>
    <property type="match status" value="1"/>
</dbReference>
<dbReference type="SMART" id="SM00388">
    <property type="entry name" value="HisKA"/>
    <property type="match status" value="1"/>
</dbReference>
<evidence type="ECO:0000256" key="8">
    <source>
        <dbReference type="ARBA" id="ARBA00039401"/>
    </source>
</evidence>
<comment type="catalytic activity">
    <reaction evidence="1">
        <text>ATP + protein L-histidine = ADP + protein N-phospho-L-histidine.</text>
        <dbReference type="EC" id="2.7.13.3"/>
    </reaction>
</comment>
<dbReference type="InterPro" id="IPR036097">
    <property type="entry name" value="HisK_dim/P_sf"/>
</dbReference>
<dbReference type="SUPFAM" id="SSF47384">
    <property type="entry name" value="Homodimeric domain of signal transducing histidine kinase"/>
    <property type="match status" value="1"/>
</dbReference>
<evidence type="ECO:0000256" key="3">
    <source>
        <dbReference type="ARBA" id="ARBA00012438"/>
    </source>
</evidence>
<dbReference type="PRINTS" id="PR00344">
    <property type="entry name" value="BCTRLSENSOR"/>
</dbReference>
<dbReference type="Pfam" id="PF02518">
    <property type="entry name" value="HATPase_c"/>
    <property type="match status" value="1"/>
</dbReference>
<keyword evidence="5" id="KW-0808">Transferase</keyword>
<dbReference type="SMART" id="SM00387">
    <property type="entry name" value="HATPase_c"/>
    <property type="match status" value="1"/>
</dbReference>
<organism evidence="11 12">
    <name type="scientific">Curtobacterium herbarum</name>
    <dbReference type="NCBI Taxonomy" id="150122"/>
    <lineage>
        <taxon>Bacteria</taxon>
        <taxon>Bacillati</taxon>
        <taxon>Actinomycetota</taxon>
        <taxon>Actinomycetes</taxon>
        <taxon>Micrococcales</taxon>
        <taxon>Microbacteriaceae</taxon>
        <taxon>Curtobacterium</taxon>
    </lineage>
</organism>
<keyword evidence="11" id="KW-0067">ATP-binding</keyword>
<evidence type="ECO:0000256" key="4">
    <source>
        <dbReference type="ARBA" id="ARBA00022553"/>
    </source>
</evidence>
<dbReference type="EMBL" id="BAAAJX010000008">
    <property type="protein sequence ID" value="GAA1493567.1"/>
    <property type="molecule type" value="Genomic_DNA"/>
</dbReference>
<keyword evidence="9" id="KW-1133">Transmembrane helix</keyword>
<dbReference type="CDD" id="cd00075">
    <property type="entry name" value="HATPase"/>
    <property type="match status" value="1"/>
</dbReference>
<evidence type="ECO:0000313" key="12">
    <source>
        <dbReference type="Proteomes" id="UP001501742"/>
    </source>
</evidence>
<evidence type="ECO:0000256" key="1">
    <source>
        <dbReference type="ARBA" id="ARBA00000085"/>
    </source>
</evidence>
<dbReference type="Proteomes" id="UP001501742">
    <property type="component" value="Unassembled WGS sequence"/>
</dbReference>
<dbReference type="InterPro" id="IPR050351">
    <property type="entry name" value="BphY/WalK/GraS-like"/>
</dbReference>
<evidence type="ECO:0000256" key="9">
    <source>
        <dbReference type="SAM" id="Phobius"/>
    </source>
</evidence>
<dbReference type="InterPro" id="IPR036890">
    <property type="entry name" value="HATPase_C_sf"/>
</dbReference>
<feature type="domain" description="Histidine kinase" evidence="10">
    <location>
        <begin position="171"/>
        <end position="387"/>
    </location>
</feature>
<reference evidence="12" key="1">
    <citation type="journal article" date="2019" name="Int. J. Syst. Evol. Microbiol.">
        <title>The Global Catalogue of Microorganisms (GCM) 10K type strain sequencing project: providing services to taxonomists for standard genome sequencing and annotation.</title>
        <authorList>
            <consortium name="The Broad Institute Genomics Platform"/>
            <consortium name="The Broad Institute Genome Sequencing Center for Infectious Disease"/>
            <person name="Wu L."/>
            <person name="Ma J."/>
        </authorList>
    </citation>
    <scope>NUCLEOTIDE SEQUENCE [LARGE SCALE GENOMIC DNA]</scope>
    <source>
        <strain evidence="12">JCM 12140</strain>
    </source>
</reference>
<dbReference type="InterPro" id="IPR003661">
    <property type="entry name" value="HisK_dim/P_dom"/>
</dbReference>
<evidence type="ECO:0000256" key="6">
    <source>
        <dbReference type="ARBA" id="ARBA00022777"/>
    </source>
</evidence>
<evidence type="ECO:0000259" key="10">
    <source>
        <dbReference type="PROSITE" id="PS50109"/>
    </source>
</evidence>
<evidence type="ECO:0000256" key="5">
    <source>
        <dbReference type="ARBA" id="ARBA00022679"/>
    </source>
</evidence>
<protein>
    <recommendedName>
        <fullName evidence="8">Sensor-like histidine kinase SenX3</fullName>
        <ecNumber evidence="3">2.7.13.3</ecNumber>
    </recommendedName>
</protein>
<keyword evidence="11" id="KW-0547">Nucleotide-binding</keyword>
<evidence type="ECO:0000256" key="2">
    <source>
        <dbReference type="ARBA" id="ARBA00004236"/>
    </source>
</evidence>
<keyword evidence="9" id="KW-0472">Membrane</keyword>
<dbReference type="Pfam" id="PF00512">
    <property type="entry name" value="HisKA"/>
    <property type="match status" value="1"/>
</dbReference>
<keyword evidence="6" id="KW-0418">Kinase</keyword>
<name>A0ABP4K4A8_9MICO</name>
<feature type="transmembrane region" description="Helical" evidence="9">
    <location>
        <begin position="20"/>
        <end position="41"/>
    </location>
</feature>